<evidence type="ECO:0000256" key="1">
    <source>
        <dbReference type="SAM" id="Phobius"/>
    </source>
</evidence>
<evidence type="ECO:0000313" key="2">
    <source>
        <dbReference type="EMBL" id="KAK3515558.1"/>
    </source>
</evidence>
<dbReference type="PANTHER" id="PTHR33802">
    <property type="entry name" value="SI:CH211-161H7.5-RELATED"/>
    <property type="match status" value="1"/>
</dbReference>
<comment type="caution">
    <text evidence="2">The sequence shown here is derived from an EMBL/GenBank/DDBJ whole genome shotgun (WGS) entry which is preliminary data.</text>
</comment>
<dbReference type="SUPFAM" id="SSF46689">
    <property type="entry name" value="Homeodomain-like"/>
    <property type="match status" value="1"/>
</dbReference>
<dbReference type="EMBL" id="JAUCMX010000020">
    <property type="protein sequence ID" value="KAK3515558.1"/>
    <property type="molecule type" value="Genomic_DNA"/>
</dbReference>
<evidence type="ECO:0000313" key="3">
    <source>
        <dbReference type="Proteomes" id="UP001274896"/>
    </source>
</evidence>
<dbReference type="InterPro" id="IPR036388">
    <property type="entry name" value="WH-like_DNA-bd_sf"/>
</dbReference>
<feature type="transmembrane region" description="Helical" evidence="1">
    <location>
        <begin position="163"/>
        <end position="191"/>
    </location>
</feature>
<dbReference type="AlphaFoldDB" id="A0AAE0UQX7"/>
<reference evidence="2" key="1">
    <citation type="submission" date="2023-06" db="EMBL/GenBank/DDBJ databases">
        <title>Male Hemibagrus guttatus genome.</title>
        <authorList>
            <person name="Bian C."/>
        </authorList>
    </citation>
    <scope>NUCLEOTIDE SEQUENCE</scope>
    <source>
        <strain evidence="2">Male_cb2023</strain>
        <tissue evidence="2">Muscle</tissue>
    </source>
</reference>
<dbReference type="Proteomes" id="UP001274896">
    <property type="component" value="Unassembled WGS sequence"/>
</dbReference>
<protein>
    <submittedName>
        <fullName evidence="2">Uncharacterized protein</fullName>
    </submittedName>
</protein>
<gene>
    <name evidence="2" type="ORF">QTP70_024391</name>
</gene>
<keyword evidence="3" id="KW-1185">Reference proteome</keyword>
<feature type="transmembrane region" description="Helical" evidence="1">
    <location>
        <begin position="56"/>
        <end position="76"/>
    </location>
</feature>
<feature type="transmembrane region" description="Helical" evidence="1">
    <location>
        <begin position="9"/>
        <end position="28"/>
    </location>
</feature>
<name>A0AAE0UQX7_9TELE</name>
<organism evidence="2 3">
    <name type="scientific">Hemibagrus guttatus</name>
    <dbReference type="NCBI Taxonomy" id="175788"/>
    <lineage>
        <taxon>Eukaryota</taxon>
        <taxon>Metazoa</taxon>
        <taxon>Chordata</taxon>
        <taxon>Craniata</taxon>
        <taxon>Vertebrata</taxon>
        <taxon>Euteleostomi</taxon>
        <taxon>Actinopterygii</taxon>
        <taxon>Neopterygii</taxon>
        <taxon>Teleostei</taxon>
        <taxon>Ostariophysi</taxon>
        <taxon>Siluriformes</taxon>
        <taxon>Bagridae</taxon>
        <taxon>Hemibagrus</taxon>
    </lineage>
</organism>
<keyword evidence="1" id="KW-1133">Transmembrane helix</keyword>
<dbReference type="Gene3D" id="1.10.10.10">
    <property type="entry name" value="Winged helix-like DNA-binding domain superfamily/Winged helix DNA-binding domain"/>
    <property type="match status" value="1"/>
</dbReference>
<keyword evidence="1" id="KW-0472">Membrane</keyword>
<dbReference type="PANTHER" id="PTHR33802:SF4">
    <property type="entry name" value="SI:DKEY-29D8.3"/>
    <property type="match status" value="1"/>
</dbReference>
<accession>A0AAE0UQX7</accession>
<keyword evidence="1" id="KW-0812">Transmembrane</keyword>
<proteinExistence type="predicted"/>
<feature type="transmembrane region" description="Helical" evidence="1">
    <location>
        <begin position="203"/>
        <end position="221"/>
    </location>
</feature>
<feature type="transmembrane region" description="Helical" evidence="1">
    <location>
        <begin position="97"/>
        <end position="116"/>
    </location>
</feature>
<feature type="transmembrane region" description="Helical" evidence="1">
    <location>
        <begin position="122"/>
        <end position="142"/>
    </location>
</feature>
<sequence length="414" mass="46458">MGAHSITRIAVIVGSVVVYIAGITFNILSAQGTGPFLKTTANISDTYNTQITPSGWTFSIWGVIYFWLTAMLIYIVSTIFRRNSFGPMYCSRSVLTYGFFIFWILNFLFNISWLLLWDREVMIAALIFLAFVAFTNYTMIFFSCRGLKEYGAWLNKYHNKDLWCIHILVQNGLATYATWTSIATLINLTIVVSYNAGMSKSDAATLSLSLLSAEVLIWFVLENSLLDKHVRYILTVYPIIIVALSGNMTKNFDASAPGINSVFTAGKMGKRKDLSEFDEDQIVMARPLDQSISKTAALVGCSRSAVVSIYQKWSKEGTVVNRRQGHGRPWLIDARGERRLARVIRSNRRATVAQIAEEVNAGSDRKVSEYIVHDGSGLFWQQKGHQQNMRQVFMMLCLVNVTATDSVTVSSVLL</sequence>
<dbReference type="InterPro" id="IPR009057">
    <property type="entry name" value="Homeodomain-like_sf"/>
</dbReference>